<proteinExistence type="predicted"/>
<dbReference type="OrthoDB" id="714297at2"/>
<sequence length="173" mass="20560">MKKIILFAFFTLFISCQEDKPFFDFDEAYLYQISSKESNKFFGDDKSTTQTEKEEFNKIAFMYSYPTALDDKWYFEKIETYYPKKQKIDKSKLKELSNIFTERKEEMTEAMACDPIFRNVFIFKKEGKVVGISKICFDCLEHHTIGSKRNTKHFGSNNEFKKLEILVGWSDSH</sequence>
<dbReference type="RefSeq" id="WP_073365009.1">
    <property type="nucleotide sequence ID" value="NZ_FQVQ01000017.1"/>
</dbReference>
<dbReference type="EMBL" id="FQVQ01000017">
    <property type="protein sequence ID" value="SHF73697.1"/>
    <property type="molecule type" value="Genomic_DNA"/>
</dbReference>
<protein>
    <submittedName>
        <fullName evidence="1">Uncharacterized protein</fullName>
    </submittedName>
</protein>
<gene>
    <name evidence="1" type="ORF">SAMN05444377_11748</name>
</gene>
<dbReference type="AlphaFoldDB" id="A0A1M5E390"/>
<dbReference type="PROSITE" id="PS51257">
    <property type="entry name" value="PROKAR_LIPOPROTEIN"/>
    <property type="match status" value="1"/>
</dbReference>
<evidence type="ECO:0000313" key="2">
    <source>
        <dbReference type="Proteomes" id="UP000184147"/>
    </source>
</evidence>
<name>A0A1M5E390_9FLAO</name>
<evidence type="ECO:0000313" key="1">
    <source>
        <dbReference type="EMBL" id="SHF73697.1"/>
    </source>
</evidence>
<dbReference type="STRING" id="1124188.SAMN05444377_11748"/>
<reference evidence="1 2" key="1">
    <citation type="submission" date="2016-11" db="EMBL/GenBank/DDBJ databases">
        <authorList>
            <person name="Jaros S."/>
            <person name="Januszkiewicz K."/>
            <person name="Wedrychowicz H."/>
        </authorList>
    </citation>
    <scope>NUCLEOTIDE SEQUENCE [LARGE SCALE GENOMIC DNA]</scope>
    <source>
        <strain evidence="1 2">DSM 25660</strain>
    </source>
</reference>
<organism evidence="1 2">
    <name type="scientific">Flavobacterium fontis</name>
    <dbReference type="NCBI Taxonomy" id="1124188"/>
    <lineage>
        <taxon>Bacteria</taxon>
        <taxon>Pseudomonadati</taxon>
        <taxon>Bacteroidota</taxon>
        <taxon>Flavobacteriia</taxon>
        <taxon>Flavobacteriales</taxon>
        <taxon>Flavobacteriaceae</taxon>
        <taxon>Flavobacterium</taxon>
    </lineage>
</organism>
<dbReference type="Proteomes" id="UP000184147">
    <property type="component" value="Unassembled WGS sequence"/>
</dbReference>
<keyword evidence="2" id="KW-1185">Reference proteome</keyword>
<accession>A0A1M5E390</accession>